<evidence type="ECO:0000256" key="3">
    <source>
        <dbReference type="ARBA" id="ARBA00030757"/>
    </source>
</evidence>
<gene>
    <name evidence="4" type="ORF">GCM10025770_16900</name>
</gene>
<evidence type="ECO:0000313" key="4">
    <source>
        <dbReference type="EMBL" id="GAA5163921.1"/>
    </source>
</evidence>
<dbReference type="PANTHER" id="PTHR11579:SF18">
    <property type="entry name" value="PROTEIN-L-ISOASPARTATE O-METHYLTRANSFERASE"/>
    <property type="match status" value="1"/>
</dbReference>
<sequence>MDFEQARFNMIEQQIRPWDVLDQDVLDALRLVQRELFVAPAQQALAFADVELPTACGQCLLPPKIEAKALQALAVRPGDSILEVGAGSGHMAALLAARGEWVRSIEIEPELVNLAAGNLARNGVDNVIVEEGDGLAGWPSGAPYDVIMLSGGVTEVPAVLIEQLKTGGRLFAFVGSAPLQQGVLLHKQADGSVMRRVVLETLVTPLRNCAAQAFAF</sequence>
<dbReference type="Gene3D" id="3.40.50.150">
    <property type="entry name" value="Vaccinia Virus protein VP39"/>
    <property type="match status" value="1"/>
</dbReference>
<evidence type="ECO:0000256" key="2">
    <source>
        <dbReference type="ARBA" id="ARBA00013346"/>
    </source>
</evidence>
<dbReference type="InterPro" id="IPR000682">
    <property type="entry name" value="PCMT"/>
</dbReference>
<dbReference type="CDD" id="cd02440">
    <property type="entry name" value="AdoMet_MTases"/>
    <property type="match status" value="1"/>
</dbReference>
<dbReference type="PROSITE" id="PS01279">
    <property type="entry name" value="PCMT"/>
    <property type="match status" value="1"/>
</dbReference>
<dbReference type="SUPFAM" id="SSF53335">
    <property type="entry name" value="S-adenosyl-L-methionine-dependent methyltransferases"/>
    <property type="match status" value="1"/>
</dbReference>
<dbReference type="PANTHER" id="PTHR11579">
    <property type="entry name" value="PROTEIN-L-ISOASPARTATE O-METHYLTRANSFERASE"/>
    <property type="match status" value="1"/>
</dbReference>
<organism evidence="4 5">
    <name type="scientific">Viridibacterium curvum</name>
    <dbReference type="NCBI Taxonomy" id="1101404"/>
    <lineage>
        <taxon>Bacteria</taxon>
        <taxon>Pseudomonadati</taxon>
        <taxon>Pseudomonadota</taxon>
        <taxon>Betaproteobacteria</taxon>
        <taxon>Rhodocyclales</taxon>
        <taxon>Rhodocyclaceae</taxon>
        <taxon>Viridibacterium</taxon>
    </lineage>
</organism>
<reference evidence="5" key="1">
    <citation type="journal article" date="2019" name="Int. J. Syst. Evol. Microbiol.">
        <title>The Global Catalogue of Microorganisms (GCM) 10K type strain sequencing project: providing services to taxonomists for standard genome sequencing and annotation.</title>
        <authorList>
            <consortium name="The Broad Institute Genomics Platform"/>
            <consortium name="The Broad Institute Genome Sequencing Center for Infectious Disease"/>
            <person name="Wu L."/>
            <person name="Ma J."/>
        </authorList>
    </citation>
    <scope>NUCLEOTIDE SEQUENCE [LARGE SCALE GENOMIC DNA]</scope>
    <source>
        <strain evidence="5">JCM 18715</strain>
    </source>
</reference>
<dbReference type="Proteomes" id="UP001500547">
    <property type="component" value="Unassembled WGS sequence"/>
</dbReference>
<keyword evidence="5" id="KW-1185">Reference proteome</keyword>
<dbReference type="RefSeq" id="WP_345532464.1">
    <property type="nucleotide sequence ID" value="NZ_BAABLD010000008.1"/>
</dbReference>
<protein>
    <recommendedName>
        <fullName evidence="2">Protein-L-isoaspartate O-methyltransferase</fullName>
    </recommendedName>
    <alternativeName>
        <fullName evidence="3">Protein L-isoaspartyl methyltransferase</fullName>
    </alternativeName>
</protein>
<comment type="caution">
    <text evidence="4">The sequence shown here is derived from an EMBL/GenBank/DDBJ whole genome shotgun (WGS) entry which is preliminary data.</text>
</comment>
<accession>A0ABP9QLX7</accession>
<dbReference type="InterPro" id="IPR029063">
    <property type="entry name" value="SAM-dependent_MTases_sf"/>
</dbReference>
<proteinExistence type="inferred from homology"/>
<comment type="similarity">
    <text evidence="1">Belongs to the methyltransferase superfamily. L-isoaspartyl/D-aspartyl protein methyltransferase family.</text>
</comment>
<name>A0ABP9QLX7_9RHOO</name>
<evidence type="ECO:0000256" key="1">
    <source>
        <dbReference type="ARBA" id="ARBA00005369"/>
    </source>
</evidence>
<evidence type="ECO:0000313" key="5">
    <source>
        <dbReference type="Proteomes" id="UP001500547"/>
    </source>
</evidence>
<dbReference type="EMBL" id="BAABLD010000008">
    <property type="protein sequence ID" value="GAA5163921.1"/>
    <property type="molecule type" value="Genomic_DNA"/>
</dbReference>
<dbReference type="Pfam" id="PF01135">
    <property type="entry name" value="PCMT"/>
    <property type="match status" value="1"/>
</dbReference>